<comment type="cofactor">
    <cofactor evidence="1">
        <name>Zn(2+)</name>
        <dbReference type="ChEBI" id="CHEBI:29105"/>
    </cofactor>
</comment>
<dbReference type="InterPro" id="IPR042089">
    <property type="entry name" value="Peptidase_M13_dom_2"/>
</dbReference>
<dbReference type="GO" id="GO:0046872">
    <property type="term" value="F:metal ion binding"/>
    <property type="evidence" value="ECO:0007669"/>
    <property type="project" value="UniProtKB-KW"/>
</dbReference>
<evidence type="ECO:0000256" key="8">
    <source>
        <dbReference type="SAM" id="MobiDB-lite"/>
    </source>
</evidence>
<evidence type="ECO:0000256" key="2">
    <source>
        <dbReference type="ARBA" id="ARBA00007357"/>
    </source>
</evidence>
<keyword evidence="3" id="KW-0645">Protease</keyword>
<dbReference type="RefSeq" id="XP_060454723.1">
    <property type="nucleotide sequence ID" value="XM_060597873.1"/>
</dbReference>
<feature type="region of interest" description="Disordered" evidence="8">
    <location>
        <begin position="1"/>
        <end position="36"/>
    </location>
</feature>
<keyword evidence="5" id="KW-0378">Hydrolase</keyword>
<comment type="similarity">
    <text evidence="2">Belongs to the peptidase M13 family.</text>
</comment>
<dbReference type="GeneID" id="85493328"/>
<sequence length="889" mass="98775">MAEPRPSTDQEEDAPLLEREDGDERENSNSGVSVLDPTQLNNREKVLAILVLVLVAIAGTFIGLFASTEVALKKERAHSPTVTTTVTRDLPAPTGKPPKPVCTTPECVTAAAEIIRSIDVSADPCDDFYAFANGGWLEANSIPADRGIYGQFHSVADRNKKTLLKIIDSIHLEGAGFDAETDNLRKLKDTYTSCIDVDKLNERGAEPLLPLVKEVVGAMGSFDVNPMPDSESLVDEAFWAGSYTPDYEVPEWLRATALTRKDIAHHLRNAGKVEVAAQPAALEFDETVVEPDRKQKITKALAFLHARGVDALLNFIIEGDAGGDNSQIQSLYFYQSFGGLPSKQYYKEKPILDLYQSVISGVLKSVAEESLASNDKRDLLKDILQEAAEEGWPWPWPGGDKDDPVKTEPLDKRMDKLAAKVVNFERKIAMAGADPEYLFNPSFSYNPYTAKDVQRALPFLDLGAYLSAMAPRKFPSKIVVSHPPYLKKIAKLVEEVPDHVLSAYFVSKLAMTYGGALGPKTEIRKQVKTLSNVLSGVKPGTEENRQDICLSAVDGIVGFIAGREFVQAAFSPEAKADGEHIINSIIQAFYDKLPRIMWMDEKSAMAAQKKARAIIPKVGYPLSPNTTDPNSIRNWYQNVPIVADDYFGNVLGSEIMDNRRAWLTLGRERNRNTWEMYPQTVNAYYSPPDGEIVFPAGILQPPFYSYDWPSHLKYGAFGAVAAHELTHAFDNSGAQYDEQGRLRDWWTNKTIKAFEERAQCVSRQYSKYFVLDDNENKVYVNGNLTNGEDIADSGLAQAYAAWKADSKHPEQLPGLDYTPEQLFFIAFGRIWATLTRPATAVARVRTDPHSPPYWRVIGTLRDNDAFHKAFNCKPGSPMNPPKSEQCSLW</sequence>
<dbReference type="SUPFAM" id="SSF55486">
    <property type="entry name" value="Metalloproteases ('zincins'), catalytic domain"/>
    <property type="match status" value="1"/>
</dbReference>
<dbReference type="Gene3D" id="1.10.1380.10">
    <property type="entry name" value="Neutral endopeptidase , domain2"/>
    <property type="match status" value="1"/>
</dbReference>
<reference evidence="12" key="1">
    <citation type="journal article" date="2023" name="BMC Genomics">
        <title>Chromosome-level genome assemblies of Cutaneotrichosporon spp. (Trichosporonales, Basidiomycota) reveal imbalanced evolution between nucleotide sequences and chromosome synteny.</title>
        <authorList>
            <person name="Kobayashi Y."/>
            <person name="Kayamori A."/>
            <person name="Aoki K."/>
            <person name="Shiwa Y."/>
            <person name="Matsutani M."/>
            <person name="Fujita N."/>
            <person name="Sugita T."/>
            <person name="Iwasaki W."/>
            <person name="Tanaka N."/>
            <person name="Takashima M."/>
        </authorList>
    </citation>
    <scope>NUCLEOTIDE SEQUENCE</scope>
    <source>
        <strain evidence="12">HIS019</strain>
    </source>
</reference>
<dbReference type="GO" id="GO:0004222">
    <property type="term" value="F:metalloendopeptidase activity"/>
    <property type="evidence" value="ECO:0007669"/>
    <property type="project" value="InterPro"/>
</dbReference>
<keyword evidence="13" id="KW-1185">Reference proteome</keyword>
<dbReference type="PROSITE" id="PS51885">
    <property type="entry name" value="NEPRILYSIN"/>
    <property type="match status" value="1"/>
</dbReference>
<keyword evidence="7" id="KW-0482">Metalloprotease</keyword>
<evidence type="ECO:0000256" key="1">
    <source>
        <dbReference type="ARBA" id="ARBA00001947"/>
    </source>
</evidence>
<dbReference type="GO" id="GO:0005886">
    <property type="term" value="C:plasma membrane"/>
    <property type="evidence" value="ECO:0007669"/>
    <property type="project" value="TreeGrafter"/>
</dbReference>
<feature type="domain" description="Peptidase M13 C-terminal" evidence="10">
    <location>
        <begin position="682"/>
        <end position="886"/>
    </location>
</feature>
<keyword evidence="9" id="KW-0472">Membrane</keyword>
<evidence type="ECO:0008006" key="14">
    <source>
        <dbReference type="Google" id="ProtNLM"/>
    </source>
</evidence>
<keyword evidence="6" id="KW-0862">Zinc</keyword>
<keyword evidence="9" id="KW-1133">Transmembrane helix</keyword>
<dbReference type="InterPro" id="IPR024079">
    <property type="entry name" value="MetalloPept_cat_dom_sf"/>
</dbReference>
<dbReference type="GO" id="GO:0016485">
    <property type="term" value="P:protein processing"/>
    <property type="evidence" value="ECO:0007669"/>
    <property type="project" value="TreeGrafter"/>
</dbReference>
<dbReference type="Proteomes" id="UP001233271">
    <property type="component" value="Chromosome 2"/>
</dbReference>
<name>A0AA48I514_9TREE</name>
<evidence type="ECO:0000256" key="7">
    <source>
        <dbReference type="ARBA" id="ARBA00023049"/>
    </source>
</evidence>
<evidence type="ECO:0000256" key="5">
    <source>
        <dbReference type="ARBA" id="ARBA00022801"/>
    </source>
</evidence>
<dbReference type="InterPro" id="IPR018497">
    <property type="entry name" value="Peptidase_M13_C"/>
</dbReference>
<evidence type="ECO:0000256" key="6">
    <source>
        <dbReference type="ARBA" id="ARBA00022833"/>
    </source>
</evidence>
<accession>A0AA48I514</accession>
<dbReference type="InterPro" id="IPR000718">
    <property type="entry name" value="Peptidase_M13"/>
</dbReference>
<keyword evidence="9" id="KW-0812">Transmembrane</keyword>
<feature type="compositionally biased region" description="Acidic residues" evidence="8">
    <location>
        <begin position="9"/>
        <end position="24"/>
    </location>
</feature>
<dbReference type="AlphaFoldDB" id="A0AA48I514"/>
<gene>
    <name evidence="12" type="ORF">CcaverHIS019_0208190</name>
</gene>
<dbReference type="InterPro" id="IPR008753">
    <property type="entry name" value="Peptidase_M13_N"/>
</dbReference>
<dbReference type="PRINTS" id="PR00786">
    <property type="entry name" value="NEPRILYSIN"/>
</dbReference>
<dbReference type="Pfam" id="PF01431">
    <property type="entry name" value="Peptidase_M13"/>
    <property type="match status" value="1"/>
</dbReference>
<evidence type="ECO:0000256" key="9">
    <source>
        <dbReference type="SAM" id="Phobius"/>
    </source>
</evidence>
<evidence type="ECO:0000256" key="3">
    <source>
        <dbReference type="ARBA" id="ARBA00022670"/>
    </source>
</evidence>
<keyword evidence="4" id="KW-0479">Metal-binding</keyword>
<evidence type="ECO:0000259" key="10">
    <source>
        <dbReference type="Pfam" id="PF01431"/>
    </source>
</evidence>
<proteinExistence type="inferred from homology"/>
<dbReference type="EMBL" id="AP028213">
    <property type="protein sequence ID" value="BEI89457.1"/>
    <property type="molecule type" value="Genomic_DNA"/>
</dbReference>
<dbReference type="Gene3D" id="3.40.390.10">
    <property type="entry name" value="Collagenase (Catalytic Domain)"/>
    <property type="match status" value="2"/>
</dbReference>
<evidence type="ECO:0000256" key="4">
    <source>
        <dbReference type="ARBA" id="ARBA00022723"/>
    </source>
</evidence>
<evidence type="ECO:0000259" key="11">
    <source>
        <dbReference type="Pfam" id="PF05649"/>
    </source>
</evidence>
<feature type="transmembrane region" description="Helical" evidence="9">
    <location>
        <begin position="46"/>
        <end position="66"/>
    </location>
</feature>
<dbReference type="KEGG" id="ccac:CcaHIS019_0208190"/>
<dbReference type="Pfam" id="PF05649">
    <property type="entry name" value="Peptidase_M13_N"/>
    <property type="match status" value="2"/>
</dbReference>
<evidence type="ECO:0000313" key="12">
    <source>
        <dbReference type="EMBL" id="BEI89457.1"/>
    </source>
</evidence>
<evidence type="ECO:0000313" key="13">
    <source>
        <dbReference type="Proteomes" id="UP001233271"/>
    </source>
</evidence>
<dbReference type="CDD" id="cd08662">
    <property type="entry name" value="M13"/>
    <property type="match status" value="1"/>
</dbReference>
<dbReference type="PANTHER" id="PTHR11733:SF167">
    <property type="entry name" value="FI17812P1-RELATED"/>
    <property type="match status" value="1"/>
</dbReference>
<feature type="domain" description="Peptidase M13 N-terminal" evidence="11">
    <location>
        <begin position="124"/>
        <end position="218"/>
    </location>
</feature>
<feature type="domain" description="Peptidase M13 N-terminal" evidence="11">
    <location>
        <begin position="291"/>
        <end position="621"/>
    </location>
</feature>
<organism evidence="12 13">
    <name type="scientific">Cutaneotrichosporon cavernicola</name>
    <dbReference type="NCBI Taxonomy" id="279322"/>
    <lineage>
        <taxon>Eukaryota</taxon>
        <taxon>Fungi</taxon>
        <taxon>Dikarya</taxon>
        <taxon>Basidiomycota</taxon>
        <taxon>Agaricomycotina</taxon>
        <taxon>Tremellomycetes</taxon>
        <taxon>Trichosporonales</taxon>
        <taxon>Trichosporonaceae</taxon>
        <taxon>Cutaneotrichosporon</taxon>
    </lineage>
</organism>
<protein>
    <recommendedName>
        <fullName evidence="14">Endothelin-converting enzyme 1</fullName>
    </recommendedName>
</protein>
<dbReference type="PANTHER" id="PTHR11733">
    <property type="entry name" value="ZINC METALLOPROTEASE FAMILY M13 NEPRILYSIN-RELATED"/>
    <property type="match status" value="1"/>
</dbReference>